<evidence type="ECO:0000256" key="1">
    <source>
        <dbReference type="SAM" id="MobiDB-lite"/>
    </source>
</evidence>
<feature type="compositionally biased region" description="Polar residues" evidence="1">
    <location>
        <begin position="1"/>
        <end position="11"/>
    </location>
</feature>
<proteinExistence type="predicted"/>
<organism evidence="2 3">
    <name type="scientific">Lophium mytilinum</name>
    <dbReference type="NCBI Taxonomy" id="390894"/>
    <lineage>
        <taxon>Eukaryota</taxon>
        <taxon>Fungi</taxon>
        <taxon>Dikarya</taxon>
        <taxon>Ascomycota</taxon>
        <taxon>Pezizomycotina</taxon>
        <taxon>Dothideomycetes</taxon>
        <taxon>Pleosporomycetidae</taxon>
        <taxon>Mytilinidiales</taxon>
        <taxon>Mytilinidiaceae</taxon>
        <taxon>Lophium</taxon>
    </lineage>
</organism>
<dbReference type="Proteomes" id="UP000799750">
    <property type="component" value="Unassembled WGS sequence"/>
</dbReference>
<feature type="region of interest" description="Disordered" evidence="1">
    <location>
        <begin position="1"/>
        <end position="99"/>
    </location>
</feature>
<keyword evidence="3" id="KW-1185">Reference proteome</keyword>
<protein>
    <submittedName>
        <fullName evidence="2">Uncharacterized protein</fullName>
    </submittedName>
</protein>
<evidence type="ECO:0000313" key="2">
    <source>
        <dbReference type="EMBL" id="KAF2492073.1"/>
    </source>
</evidence>
<accession>A0A6A6QK65</accession>
<feature type="compositionally biased region" description="Basic and acidic residues" evidence="1">
    <location>
        <begin position="13"/>
        <end position="24"/>
    </location>
</feature>
<dbReference type="EMBL" id="MU004194">
    <property type="protein sequence ID" value="KAF2492073.1"/>
    <property type="molecule type" value="Genomic_DNA"/>
</dbReference>
<gene>
    <name evidence="2" type="ORF">BU16DRAFT_542000</name>
</gene>
<reference evidence="2" key="1">
    <citation type="journal article" date="2020" name="Stud. Mycol.">
        <title>101 Dothideomycetes genomes: a test case for predicting lifestyles and emergence of pathogens.</title>
        <authorList>
            <person name="Haridas S."/>
            <person name="Albert R."/>
            <person name="Binder M."/>
            <person name="Bloem J."/>
            <person name="Labutti K."/>
            <person name="Salamov A."/>
            <person name="Andreopoulos B."/>
            <person name="Baker S."/>
            <person name="Barry K."/>
            <person name="Bills G."/>
            <person name="Bluhm B."/>
            <person name="Cannon C."/>
            <person name="Castanera R."/>
            <person name="Culley D."/>
            <person name="Daum C."/>
            <person name="Ezra D."/>
            <person name="Gonzalez J."/>
            <person name="Henrissat B."/>
            <person name="Kuo A."/>
            <person name="Liang C."/>
            <person name="Lipzen A."/>
            <person name="Lutzoni F."/>
            <person name="Magnuson J."/>
            <person name="Mondo S."/>
            <person name="Nolan M."/>
            <person name="Ohm R."/>
            <person name="Pangilinan J."/>
            <person name="Park H.-J."/>
            <person name="Ramirez L."/>
            <person name="Alfaro M."/>
            <person name="Sun H."/>
            <person name="Tritt A."/>
            <person name="Yoshinaga Y."/>
            <person name="Zwiers L.-H."/>
            <person name="Turgeon B."/>
            <person name="Goodwin S."/>
            <person name="Spatafora J."/>
            <person name="Crous P."/>
            <person name="Grigoriev I."/>
        </authorList>
    </citation>
    <scope>NUCLEOTIDE SEQUENCE</scope>
    <source>
        <strain evidence="2">CBS 269.34</strain>
    </source>
</reference>
<sequence length="166" mass="18223">MSSSFFVSRTAGTRREHLRADPGRRGSRVNVAQCGAPQVAGRRATRRKGTSPSPPRSLSDRQQRRLSQTANSRPLPYDERGSRTAGRRHARGPSHRTRSLLGSRCPWAVGCKGSPALKLFAVAAADQHVDMFDPHASPEMAMWACGSSSSSNSTHHHAVDWLLSWR</sequence>
<name>A0A6A6QK65_9PEZI</name>
<feature type="compositionally biased region" description="Basic residues" evidence="1">
    <location>
        <begin position="85"/>
        <end position="98"/>
    </location>
</feature>
<evidence type="ECO:0000313" key="3">
    <source>
        <dbReference type="Proteomes" id="UP000799750"/>
    </source>
</evidence>
<dbReference type="AlphaFoldDB" id="A0A6A6QK65"/>